<name>A0ACB8A412_9AGAM</name>
<sequence>MASHWSENIMDYGGAKYWDDEKGILTGAPVLESKVVPVEDICGTYQGIWDDNEGMIPFPAEVEVTLSLRPGIKPGDKYLPKDVVGDMIIGEVNVTAAKLEELMPNHWKFMDLKCTRDDFDDEIRDCLVSILGINDDAGVPFIEVAIDWSLRDDTITFIVKKIEDDKDEIKGLSQAEMERLGMHLNYCEAEKLWKEQYEERKQIKGAATKAENVVVHIKEESKTNPTTGTKVRVEPGSVKMELDRKHVVKDMHQKIAISESVVSGSIKTESDHSEPWLKKEDASLSTTLGLKRKAEEDTEDTSRDTSSIPILLHEDSKWILDPAMNLMDTKPIVKICGTFADDWLRGDLEGCQGYVYSAFSSMDDTTASVHFLDGDYEGKTMSVPTIYLAGLCPQVAHDHALVTDGPHKGSVVVLRNHEGGDDWEVSKLQSMVGFNCSVSAMVKLYISGDVDLEPHGDTKQKRIRVR</sequence>
<evidence type="ECO:0000313" key="1">
    <source>
        <dbReference type="EMBL" id="KAH7908244.1"/>
    </source>
</evidence>
<protein>
    <submittedName>
        <fullName evidence="1">Uncharacterized protein</fullName>
    </submittedName>
</protein>
<proteinExistence type="predicted"/>
<evidence type="ECO:0000313" key="2">
    <source>
        <dbReference type="Proteomes" id="UP000790377"/>
    </source>
</evidence>
<gene>
    <name evidence="1" type="ORF">BJ138DRAFT_1103668</name>
</gene>
<keyword evidence="2" id="KW-1185">Reference proteome</keyword>
<organism evidence="1 2">
    <name type="scientific">Hygrophoropsis aurantiaca</name>
    <dbReference type="NCBI Taxonomy" id="72124"/>
    <lineage>
        <taxon>Eukaryota</taxon>
        <taxon>Fungi</taxon>
        <taxon>Dikarya</taxon>
        <taxon>Basidiomycota</taxon>
        <taxon>Agaricomycotina</taxon>
        <taxon>Agaricomycetes</taxon>
        <taxon>Agaricomycetidae</taxon>
        <taxon>Boletales</taxon>
        <taxon>Coniophorineae</taxon>
        <taxon>Hygrophoropsidaceae</taxon>
        <taxon>Hygrophoropsis</taxon>
    </lineage>
</organism>
<dbReference type="EMBL" id="MU267835">
    <property type="protein sequence ID" value="KAH7908244.1"/>
    <property type="molecule type" value="Genomic_DNA"/>
</dbReference>
<accession>A0ACB8A412</accession>
<reference evidence="1" key="1">
    <citation type="journal article" date="2021" name="New Phytol.">
        <title>Evolutionary innovations through gain and loss of genes in the ectomycorrhizal Boletales.</title>
        <authorList>
            <person name="Wu G."/>
            <person name="Miyauchi S."/>
            <person name="Morin E."/>
            <person name="Kuo A."/>
            <person name="Drula E."/>
            <person name="Varga T."/>
            <person name="Kohler A."/>
            <person name="Feng B."/>
            <person name="Cao Y."/>
            <person name="Lipzen A."/>
            <person name="Daum C."/>
            <person name="Hundley H."/>
            <person name="Pangilinan J."/>
            <person name="Johnson J."/>
            <person name="Barry K."/>
            <person name="LaButti K."/>
            <person name="Ng V."/>
            <person name="Ahrendt S."/>
            <person name="Min B."/>
            <person name="Choi I.G."/>
            <person name="Park H."/>
            <person name="Plett J.M."/>
            <person name="Magnuson J."/>
            <person name="Spatafora J.W."/>
            <person name="Nagy L.G."/>
            <person name="Henrissat B."/>
            <person name="Grigoriev I.V."/>
            <person name="Yang Z.L."/>
            <person name="Xu J."/>
            <person name="Martin F.M."/>
        </authorList>
    </citation>
    <scope>NUCLEOTIDE SEQUENCE</scope>
    <source>
        <strain evidence="1">ATCC 28755</strain>
    </source>
</reference>
<comment type="caution">
    <text evidence="1">The sequence shown here is derived from an EMBL/GenBank/DDBJ whole genome shotgun (WGS) entry which is preliminary data.</text>
</comment>
<dbReference type="Proteomes" id="UP000790377">
    <property type="component" value="Unassembled WGS sequence"/>
</dbReference>